<dbReference type="GO" id="GO:0051301">
    <property type="term" value="P:cell division"/>
    <property type="evidence" value="ECO:0007669"/>
    <property type="project" value="UniProtKB-KW"/>
</dbReference>
<reference evidence="2" key="1">
    <citation type="journal article" date="2019" name="Int. J. Syst. Evol. Microbiol.">
        <title>The Global Catalogue of Microorganisms (GCM) 10K type strain sequencing project: providing services to taxonomists for standard genome sequencing and annotation.</title>
        <authorList>
            <consortium name="The Broad Institute Genomics Platform"/>
            <consortium name="The Broad Institute Genome Sequencing Center for Infectious Disease"/>
            <person name="Wu L."/>
            <person name="Ma J."/>
        </authorList>
    </citation>
    <scope>NUCLEOTIDE SEQUENCE [LARGE SCALE GENOMIC DNA]</scope>
    <source>
        <strain evidence="2">JCM 16545</strain>
    </source>
</reference>
<dbReference type="Proteomes" id="UP001597297">
    <property type="component" value="Unassembled WGS sequence"/>
</dbReference>
<evidence type="ECO:0000313" key="2">
    <source>
        <dbReference type="Proteomes" id="UP001597297"/>
    </source>
</evidence>
<organism evidence="1 2">
    <name type="scientific">Rubritalea spongiae</name>
    <dbReference type="NCBI Taxonomy" id="430797"/>
    <lineage>
        <taxon>Bacteria</taxon>
        <taxon>Pseudomonadati</taxon>
        <taxon>Verrucomicrobiota</taxon>
        <taxon>Verrucomicrobiia</taxon>
        <taxon>Verrucomicrobiales</taxon>
        <taxon>Rubritaleaceae</taxon>
        <taxon>Rubritalea</taxon>
    </lineage>
</organism>
<dbReference type="EMBL" id="JBHUJC010000042">
    <property type="protein sequence ID" value="MFD2277452.1"/>
    <property type="molecule type" value="Genomic_DNA"/>
</dbReference>
<comment type="caution">
    <text evidence="1">The sequence shown here is derived from an EMBL/GenBank/DDBJ whole genome shotgun (WGS) entry which is preliminary data.</text>
</comment>
<dbReference type="Gene3D" id="3.30.530.20">
    <property type="match status" value="1"/>
</dbReference>
<dbReference type="SUPFAM" id="SSF55961">
    <property type="entry name" value="Bet v1-like"/>
    <property type="match status" value="1"/>
</dbReference>
<keyword evidence="2" id="KW-1185">Reference proteome</keyword>
<evidence type="ECO:0000313" key="1">
    <source>
        <dbReference type="EMBL" id="MFD2277452.1"/>
    </source>
</evidence>
<dbReference type="InterPro" id="IPR023393">
    <property type="entry name" value="START-like_dom_sf"/>
</dbReference>
<gene>
    <name evidence="1" type="ORF">ACFSQZ_13310</name>
</gene>
<name>A0ABW5E520_9BACT</name>
<keyword evidence="1" id="KW-0131">Cell cycle</keyword>
<proteinExistence type="predicted"/>
<dbReference type="RefSeq" id="WP_377136996.1">
    <property type="nucleotide sequence ID" value="NZ_JBHUJC010000042.1"/>
</dbReference>
<sequence length="141" mass="16629">MFDLARSVDLHIATNDRSHERVVEGRRSGLIELGDQLTWEARHLGIRQRLTVKVTALDKHSFFFDDVMIQGAFAMMQHRHVLRKVAKGVVMEDFFYFKAPYGVIGRLVEICFLEKYMRHFLERKANELKRVAETDDWKAYI</sequence>
<keyword evidence="1" id="KW-0132">Cell division</keyword>
<accession>A0ABW5E520</accession>
<dbReference type="CDD" id="cd07820">
    <property type="entry name" value="SRPBCC_3"/>
    <property type="match status" value="1"/>
</dbReference>
<protein>
    <submittedName>
        <fullName evidence="1">Cell division protein</fullName>
    </submittedName>
</protein>